<evidence type="ECO:0000256" key="2">
    <source>
        <dbReference type="SAM" id="MobiDB-lite"/>
    </source>
</evidence>
<keyword evidence="1" id="KW-0175">Coiled coil</keyword>
<dbReference type="PANTHER" id="PTHR45023:SF4">
    <property type="entry name" value="GLYCINE-RICH PROTEIN-RELATED"/>
    <property type="match status" value="1"/>
</dbReference>
<protein>
    <recommendedName>
        <fullName evidence="5">Myb-like domain-containing protein</fullName>
    </recommendedName>
</protein>
<dbReference type="Proteomes" id="UP000709295">
    <property type="component" value="Unassembled WGS sequence"/>
</dbReference>
<organism evidence="3 4">
    <name type="scientific">Phytophthora aleatoria</name>
    <dbReference type="NCBI Taxonomy" id="2496075"/>
    <lineage>
        <taxon>Eukaryota</taxon>
        <taxon>Sar</taxon>
        <taxon>Stramenopiles</taxon>
        <taxon>Oomycota</taxon>
        <taxon>Peronosporomycetes</taxon>
        <taxon>Peronosporales</taxon>
        <taxon>Peronosporaceae</taxon>
        <taxon>Phytophthora</taxon>
    </lineage>
</organism>
<evidence type="ECO:0000313" key="3">
    <source>
        <dbReference type="EMBL" id="KAG6959826.1"/>
    </source>
</evidence>
<gene>
    <name evidence="3" type="ORF">JG688_00009908</name>
</gene>
<feature type="coiled-coil region" evidence="1">
    <location>
        <begin position="231"/>
        <end position="258"/>
    </location>
</feature>
<comment type="caution">
    <text evidence="3">The sequence shown here is derived from an EMBL/GenBank/DDBJ whole genome shotgun (WGS) entry which is preliminary data.</text>
</comment>
<dbReference type="AlphaFoldDB" id="A0A8J5M3P9"/>
<feature type="region of interest" description="Disordered" evidence="2">
    <location>
        <begin position="134"/>
        <end position="162"/>
    </location>
</feature>
<evidence type="ECO:0000256" key="1">
    <source>
        <dbReference type="SAM" id="Coils"/>
    </source>
</evidence>
<keyword evidence="4" id="KW-1185">Reference proteome</keyword>
<reference evidence="3" key="1">
    <citation type="submission" date="2021-01" db="EMBL/GenBank/DDBJ databases">
        <title>Phytophthora aleatoria, a newly-described species from Pinus radiata is distinct from Phytophthora cactorum isolates based on comparative genomics.</title>
        <authorList>
            <person name="Mcdougal R."/>
            <person name="Panda P."/>
            <person name="Williams N."/>
            <person name="Studholme D.J."/>
        </authorList>
    </citation>
    <scope>NUCLEOTIDE SEQUENCE</scope>
    <source>
        <strain evidence="3">NZFS 4037</strain>
    </source>
</reference>
<sequence>MGHGKRWKEAEDEALAATYVALTSAGVRSGASFWESVRDRIKGVRSARAQQNRWLLISQDVKVFVGCLRGIKTEEMGEEEAVERARNAFRERMDREFEFLGCWRIVRNCPKIGGRGQVEAAAKCEVPHPVSAATEPPARAAMDPPPPHVATEPPPPAVASTASPTVASAVAEETAKHNESGTTATTTLDLEFVHHQLTSEMRRKNDLQEDELAMKLFAEARESEDSQRFFKLLKRKKLLQLELQVDELEQAQQRRRQRRS</sequence>
<dbReference type="PANTHER" id="PTHR45023">
    <property type="match status" value="1"/>
</dbReference>
<evidence type="ECO:0008006" key="5">
    <source>
        <dbReference type="Google" id="ProtNLM"/>
    </source>
</evidence>
<name>A0A8J5M3P9_9STRA</name>
<feature type="compositionally biased region" description="Pro residues" evidence="2">
    <location>
        <begin position="143"/>
        <end position="157"/>
    </location>
</feature>
<accession>A0A8J5M3P9</accession>
<proteinExistence type="predicted"/>
<dbReference type="EMBL" id="JAENGY010000594">
    <property type="protein sequence ID" value="KAG6959826.1"/>
    <property type="molecule type" value="Genomic_DNA"/>
</dbReference>
<evidence type="ECO:0000313" key="4">
    <source>
        <dbReference type="Proteomes" id="UP000709295"/>
    </source>
</evidence>